<dbReference type="GO" id="GO:0050661">
    <property type="term" value="F:NADP binding"/>
    <property type="evidence" value="ECO:0007669"/>
    <property type="project" value="InterPro"/>
</dbReference>
<keyword evidence="2" id="KW-0285">Flavoprotein</keyword>
<feature type="region of interest" description="Disordered" evidence="6">
    <location>
        <begin position="123"/>
        <end position="144"/>
    </location>
</feature>
<dbReference type="Gene3D" id="3.20.20.70">
    <property type="entry name" value="Aldolase class I"/>
    <property type="match status" value="1"/>
</dbReference>
<evidence type="ECO:0000256" key="4">
    <source>
        <dbReference type="ARBA" id="ARBA00022857"/>
    </source>
</evidence>
<evidence type="ECO:0000256" key="3">
    <source>
        <dbReference type="ARBA" id="ARBA00022643"/>
    </source>
</evidence>
<feature type="domain" description="NADH:flavin oxidoreductase/NADH oxidase N-terminal" evidence="7">
    <location>
        <begin position="19"/>
        <end position="365"/>
    </location>
</feature>
<protein>
    <submittedName>
        <fullName evidence="8">12-oxophytodienoate reductase</fullName>
    </submittedName>
</protein>
<comment type="cofactor">
    <cofactor evidence="1">
        <name>FMN</name>
        <dbReference type="ChEBI" id="CHEBI:58210"/>
    </cofactor>
</comment>
<evidence type="ECO:0000256" key="1">
    <source>
        <dbReference type="ARBA" id="ARBA00001917"/>
    </source>
</evidence>
<accession>A0AA90K1F6</accession>
<dbReference type="InterPro" id="IPR044152">
    <property type="entry name" value="YqjM-like"/>
</dbReference>
<dbReference type="RefSeq" id="WP_271316764.1">
    <property type="nucleotide sequence ID" value="NZ_JABXJJ020000052.1"/>
</dbReference>
<dbReference type="InterPro" id="IPR013785">
    <property type="entry name" value="Aldolase_TIM"/>
</dbReference>
<dbReference type="AlphaFoldDB" id="A0AA90K1F6"/>
<dbReference type="InterPro" id="IPR001155">
    <property type="entry name" value="OxRdtase_FMN_N"/>
</dbReference>
<dbReference type="GO" id="GO:0003959">
    <property type="term" value="F:NADPH dehydrogenase activity"/>
    <property type="evidence" value="ECO:0007669"/>
    <property type="project" value="InterPro"/>
</dbReference>
<keyword evidence="5" id="KW-0560">Oxidoreductase</keyword>
<evidence type="ECO:0000256" key="2">
    <source>
        <dbReference type="ARBA" id="ARBA00022630"/>
    </source>
</evidence>
<dbReference type="EMBL" id="JABXJJ020000052">
    <property type="protein sequence ID" value="MDI5973811.1"/>
    <property type="molecule type" value="Genomic_DNA"/>
</dbReference>
<evidence type="ECO:0000313" key="8">
    <source>
        <dbReference type="EMBL" id="MDI5973811.1"/>
    </source>
</evidence>
<keyword evidence="4" id="KW-0521">NADP</keyword>
<evidence type="ECO:0000256" key="5">
    <source>
        <dbReference type="ARBA" id="ARBA00023002"/>
    </source>
</evidence>
<evidence type="ECO:0000259" key="7">
    <source>
        <dbReference type="Pfam" id="PF00724"/>
    </source>
</evidence>
<keyword evidence="3" id="KW-0288">FMN</keyword>
<name>A0AA90K1F6_9ACTN</name>
<organism evidence="8">
    <name type="scientific">Streptantibioticus silvisoli</name>
    <dbReference type="NCBI Taxonomy" id="2705255"/>
    <lineage>
        <taxon>Bacteria</taxon>
        <taxon>Bacillati</taxon>
        <taxon>Actinomycetota</taxon>
        <taxon>Actinomycetes</taxon>
        <taxon>Kitasatosporales</taxon>
        <taxon>Streptomycetaceae</taxon>
        <taxon>Streptantibioticus</taxon>
    </lineage>
</organism>
<dbReference type="Pfam" id="PF00724">
    <property type="entry name" value="Oxidored_FMN"/>
    <property type="match status" value="1"/>
</dbReference>
<dbReference type="GO" id="GO:0010181">
    <property type="term" value="F:FMN binding"/>
    <property type="evidence" value="ECO:0007669"/>
    <property type="project" value="InterPro"/>
</dbReference>
<dbReference type="SUPFAM" id="SSF51395">
    <property type="entry name" value="FMN-linked oxidoreductases"/>
    <property type="match status" value="1"/>
</dbReference>
<reference evidence="8" key="1">
    <citation type="submission" date="2023-05" db="EMBL/GenBank/DDBJ databases">
        <title>Streptantibioticus silvisoli sp. nov., acidotolerant actinomycetes 1 from pine litter.</title>
        <authorList>
            <person name="Swiecimska M."/>
            <person name="Golinska P."/>
            <person name="Sangal V."/>
            <person name="Wachnowicz B."/>
            <person name="Goodfellow M."/>
        </authorList>
    </citation>
    <scope>NUCLEOTIDE SEQUENCE</scope>
    <source>
        <strain evidence="8">SL13</strain>
    </source>
</reference>
<evidence type="ECO:0000256" key="6">
    <source>
        <dbReference type="SAM" id="MobiDB-lite"/>
    </source>
</evidence>
<proteinExistence type="predicted"/>
<gene>
    <name evidence="8" type="ORF">POF50_031485</name>
</gene>
<comment type="caution">
    <text evidence="8">The sequence shown here is derived from an EMBL/GenBank/DDBJ whole genome shotgun (WGS) entry which is preliminary data.</text>
</comment>
<dbReference type="PANTHER" id="PTHR43303:SF4">
    <property type="entry name" value="NADPH DEHYDROGENASE C23G7.10C-RELATED"/>
    <property type="match status" value="1"/>
</dbReference>
<dbReference type="PANTHER" id="PTHR43303">
    <property type="entry name" value="NADPH DEHYDROGENASE C23G7.10C-RELATED"/>
    <property type="match status" value="1"/>
</dbReference>
<sequence>MSAYSAAEAAGTAEALAPLLTPFSAAGLSLRNRFAMAPMTMQRSPDGVPGPWSVDHYRAVAAGGTGLLITEGTVVRDPASSVSSRIPRFHGEQSGAGWRTVVEAVHAEGAAIIPQLWHNGVLRGASPDSHPDVPSKSPSGLDLDGAPLGEELTTAGIDSIIADFAESAALAKQWGFDGLELHGAHGYLLDEFVWSGTNRRTDRYGSAARMTFPVEVVKAVRAAVGPGFPVVYRFSQWKPGHYDARIVRTPAELEGFLRPLHEAGVDVFHPSTRRHWQPEFTGEDARLGLAGWVKKLTGAPVIAVGSVGVDTEFRSDGAPLADSRAHRLRLLAEQFDRGDFDVIALGRALLGDPAWVAKATGGRAQEIVDYTG</sequence>